<comment type="caution">
    <text evidence="1">The sequence shown here is derived from an EMBL/GenBank/DDBJ whole genome shotgun (WGS) entry which is preliminary data.</text>
</comment>
<evidence type="ECO:0000313" key="1">
    <source>
        <dbReference type="EMBL" id="KAJ7638060.1"/>
    </source>
</evidence>
<reference evidence="1" key="1">
    <citation type="submission" date="2023-03" db="EMBL/GenBank/DDBJ databases">
        <title>Massive genome expansion in bonnet fungi (Mycena s.s.) driven by repeated elements and novel gene families across ecological guilds.</title>
        <authorList>
            <consortium name="Lawrence Berkeley National Laboratory"/>
            <person name="Harder C.B."/>
            <person name="Miyauchi S."/>
            <person name="Viragh M."/>
            <person name="Kuo A."/>
            <person name="Thoen E."/>
            <person name="Andreopoulos B."/>
            <person name="Lu D."/>
            <person name="Skrede I."/>
            <person name="Drula E."/>
            <person name="Henrissat B."/>
            <person name="Morin E."/>
            <person name="Kohler A."/>
            <person name="Barry K."/>
            <person name="LaButti K."/>
            <person name="Morin E."/>
            <person name="Salamov A."/>
            <person name="Lipzen A."/>
            <person name="Mereny Z."/>
            <person name="Hegedus B."/>
            <person name="Baldrian P."/>
            <person name="Stursova M."/>
            <person name="Weitz H."/>
            <person name="Taylor A."/>
            <person name="Grigoriev I.V."/>
            <person name="Nagy L.G."/>
            <person name="Martin F."/>
            <person name="Kauserud H."/>
        </authorList>
    </citation>
    <scope>NUCLEOTIDE SEQUENCE</scope>
    <source>
        <strain evidence="1">CBHHK067</strain>
    </source>
</reference>
<keyword evidence="2" id="KW-1185">Reference proteome</keyword>
<sequence length="373" mass="41230">MRRFPQELVDLVIDVVGATADNTDIGTCGLICRQWLPRTRRHLFSGIDLSNADPASIQEFLDLVDASCTPILPLVKSLNMCLVNGPFTEAHMARLNDCHAVSELHIDSPPHISGECTTPVEDLPFQCWLQTHIPQFGAACLSLARFELVLGSDMPLRILVDVISSLPSLTHLRICGEEGYGLLASDAVPATDTLPPNLHTLDMSLRRGTNLFFEWLLSCDKTLVFTSLTLGGRANGAPIWPIEAYLKRVGTEIEALTISYWADGLKATYAFEDHVLTFTNKLVHLSLARQYPHFLGTRLAHPASSHLARISIEVRPVPDHILAELSSLDTILGTSQYRALRHISFTDEVSKEPFNIAQLRAVMPQANQRGILN</sequence>
<proteinExistence type="predicted"/>
<evidence type="ECO:0000313" key="2">
    <source>
        <dbReference type="Proteomes" id="UP001221757"/>
    </source>
</evidence>
<gene>
    <name evidence="1" type="ORF">B0H17DRAFT_1106386</name>
</gene>
<protein>
    <submittedName>
        <fullName evidence="1">Uncharacterized protein</fullName>
    </submittedName>
</protein>
<organism evidence="1 2">
    <name type="scientific">Mycena rosella</name>
    <name type="common">Pink bonnet</name>
    <name type="synonym">Agaricus rosellus</name>
    <dbReference type="NCBI Taxonomy" id="1033263"/>
    <lineage>
        <taxon>Eukaryota</taxon>
        <taxon>Fungi</taxon>
        <taxon>Dikarya</taxon>
        <taxon>Basidiomycota</taxon>
        <taxon>Agaricomycotina</taxon>
        <taxon>Agaricomycetes</taxon>
        <taxon>Agaricomycetidae</taxon>
        <taxon>Agaricales</taxon>
        <taxon>Marasmiineae</taxon>
        <taxon>Mycenaceae</taxon>
        <taxon>Mycena</taxon>
    </lineage>
</organism>
<dbReference type="EMBL" id="JARKIE010000446">
    <property type="protein sequence ID" value="KAJ7638060.1"/>
    <property type="molecule type" value="Genomic_DNA"/>
</dbReference>
<dbReference type="AlphaFoldDB" id="A0AAD7C325"/>
<accession>A0AAD7C325</accession>
<name>A0AAD7C325_MYCRO</name>
<dbReference type="Proteomes" id="UP001221757">
    <property type="component" value="Unassembled WGS sequence"/>
</dbReference>